<evidence type="ECO:0000256" key="7">
    <source>
        <dbReference type="ARBA" id="ARBA00023170"/>
    </source>
</evidence>
<comment type="subcellular location">
    <subcellularLocation>
        <location evidence="1">Cell membrane</location>
        <topology evidence="1">Multi-pass membrane protein</topology>
    </subcellularLocation>
</comment>
<comment type="caution">
    <text evidence="12">The sequence shown here is derived from an EMBL/GenBank/DDBJ whole genome shotgun (WGS) entry which is preliminary data.</text>
</comment>
<keyword evidence="8 9" id="KW-0807">Transducer</keyword>
<proteinExistence type="inferred from homology"/>
<dbReference type="PRINTS" id="PR00237">
    <property type="entry name" value="GPCRRHODOPSN"/>
</dbReference>
<evidence type="ECO:0000256" key="9">
    <source>
        <dbReference type="RuleBase" id="RU000688"/>
    </source>
</evidence>
<keyword evidence="3 9" id="KW-0812">Transmembrane</keyword>
<dbReference type="PROSITE" id="PS50262">
    <property type="entry name" value="G_PROTEIN_RECEP_F1_2"/>
    <property type="match status" value="1"/>
</dbReference>
<evidence type="ECO:0000256" key="8">
    <source>
        <dbReference type="ARBA" id="ARBA00023224"/>
    </source>
</evidence>
<accession>A0AAV4JA81</accession>
<evidence type="ECO:0000256" key="3">
    <source>
        <dbReference type="ARBA" id="ARBA00022692"/>
    </source>
</evidence>
<name>A0AAV4JA81_9GAST</name>
<keyword evidence="4 10" id="KW-1133">Transmembrane helix</keyword>
<dbReference type="SUPFAM" id="SSF81321">
    <property type="entry name" value="Family A G protein-coupled receptor-like"/>
    <property type="match status" value="1"/>
</dbReference>
<dbReference type="CDD" id="cd00637">
    <property type="entry name" value="7tm_classA_rhodopsin-like"/>
    <property type="match status" value="1"/>
</dbReference>
<evidence type="ECO:0000256" key="2">
    <source>
        <dbReference type="ARBA" id="ARBA00022475"/>
    </source>
</evidence>
<sequence length="529" mass="58454">MANQSGFGERSAEASQNASVYGACAEGQLDDGGALATFAVSVGVLLLCENILLITVIVRTRSLHTNTNILVASLAITDVLVGAQVCLMGLSEQPTGMRSWLNLTPREIRIFDSFFTGLNFSLVTVSICHLSALALDRYLYVLWPLHYHIRVTRRRVLATSGLLWILGLVYFAIAIIVFRNPKHHINCLIWETPAVYGTWPLASVYFLCMCIVLASTIGIAKIAVKHRRKKQAKLVSRSSRLLCHSVRRNAVEDGGSMVKPHEISLNVPENATDSRNAQPTIFTSNNSGMFSSSVAGSSKMVGNDTHFYKDFNENAQATCQQETKDSSDPNLCTYHIRHEKCLMSSLKNTEQQQMLAVSVSETSHQNHRDAEKSLADTHIVIDTFNGVQSADIKGMSERESFDTAKIPPEAKEKQAVPIRVKNIRPLIERDGQGKNSKLLNHENVKIIKFVFVMCGCFLLCTFLPLVSFIVRSANPSLSLPDGMTPVLFIMLGANSGLNFLIITFMNKDFRFALVQIISCGKVSCHPKTL</sequence>
<evidence type="ECO:0000256" key="10">
    <source>
        <dbReference type="SAM" id="Phobius"/>
    </source>
</evidence>
<keyword evidence="7 9" id="KW-0675">Receptor</keyword>
<feature type="transmembrane region" description="Helical" evidence="10">
    <location>
        <begin position="446"/>
        <end position="470"/>
    </location>
</feature>
<dbReference type="Pfam" id="PF00001">
    <property type="entry name" value="7tm_1"/>
    <property type="match status" value="1"/>
</dbReference>
<dbReference type="PROSITE" id="PS00237">
    <property type="entry name" value="G_PROTEIN_RECEP_F1_1"/>
    <property type="match status" value="1"/>
</dbReference>
<feature type="transmembrane region" description="Helical" evidence="10">
    <location>
        <begin position="198"/>
        <end position="224"/>
    </location>
</feature>
<keyword evidence="2" id="KW-1003">Cell membrane</keyword>
<dbReference type="InterPro" id="IPR000276">
    <property type="entry name" value="GPCR_Rhodpsn"/>
</dbReference>
<evidence type="ECO:0000313" key="12">
    <source>
        <dbReference type="EMBL" id="GFS19210.1"/>
    </source>
</evidence>
<dbReference type="InterPro" id="IPR017452">
    <property type="entry name" value="GPCR_Rhodpsn_7TM"/>
</dbReference>
<evidence type="ECO:0000256" key="1">
    <source>
        <dbReference type="ARBA" id="ARBA00004651"/>
    </source>
</evidence>
<dbReference type="GO" id="GO:0005886">
    <property type="term" value="C:plasma membrane"/>
    <property type="evidence" value="ECO:0007669"/>
    <property type="project" value="UniProtKB-SubCell"/>
</dbReference>
<evidence type="ECO:0000259" key="11">
    <source>
        <dbReference type="PROSITE" id="PS50262"/>
    </source>
</evidence>
<organism evidence="12 13">
    <name type="scientific">Elysia marginata</name>
    <dbReference type="NCBI Taxonomy" id="1093978"/>
    <lineage>
        <taxon>Eukaryota</taxon>
        <taxon>Metazoa</taxon>
        <taxon>Spiralia</taxon>
        <taxon>Lophotrochozoa</taxon>
        <taxon>Mollusca</taxon>
        <taxon>Gastropoda</taxon>
        <taxon>Heterobranchia</taxon>
        <taxon>Euthyneura</taxon>
        <taxon>Panpulmonata</taxon>
        <taxon>Sacoglossa</taxon>
        <taxon>Placobranchoidea</taxon>
        <taxon>Plakobranchidae</taxon>
        <taxon>Elysia</taxon>
    </lineage>
</organism>
<dbReference type="GO" id="GO:0004930">
    <property type="term" value="F:G protein-coupled receptor activity"/>
    <property type="evidence" value="ECO:0007669"/>
    <property type="project" value="UniProtKB-KW"/>
</dbReference>
<keyword evidence="6 10" id="KW-0472">Membrane</keyword>
<dbReference type="Gene3D" id="1.20.1070.10">
    <property type="entry name" value="Rhodopsin 7-helix transmembrane proteins"/>
    <property type="match status" value="2"/>
</dbReference>
<dbReference type="EMBL" id="BMAT01006753">
    <property type="protein sequence ID" value="GFS19210.1"/>
    <property type="molecule type" value="Genomic_DNA"/>
</dbReference>
<feature type="domain" description="G-protein coupled receptors family 1 profile" evidence="11">
    <location>
        <begin position="49"/>
        <end position="502"/>
    </location>
</feature>
<protein>
    <submittedName>
        <fullName evidence="12">Melanocortin receptor 3-like</fullName>
    </submittedName>
</protein>
<reference evidence="12 13" key="1">
    <citation type="journal article" date="2021" name="Elife">
        <title>Chloroplast acquisition without the gene transfer in kleptoplastic sea slugs, Plakobranchus ocellatus.</title>
        <authorList>
            <person name="Maeda T."/>
            <person name="Takahashi S."/>
            <person name="Yoshida T."/>
            <person name="Shimamura S."/>
            <person name="Takaki Y."/>
            <person name="Nagai Y."/>
            <person name="Toyoda A."/>
            <person name="Suzuki Y."/>
            <person name="Arimoto A."/>
            <person name="Ishii H."/>
            <person name="Satoh N."/>
            <person name="Nishiyama T."/>
            <person name="Hasebe M."/>
            <person name="Maruyama T."/>
            <person name="Minagawa J."/>
            <person name="Obokata J."/>
            <person name="Shigenobu S."/>
        </authorList>
    </citation>
    <scope>NUCLEOTIDE SEQUENCE [LARGE SCALE GENOMIC DNA]</scope>
</reference>
<evidence type="ECO:0000256" key="5">
    <source>
        <dbReference type="ARBA" id="ARBA00023040"/>
    </source>
</evidence>
<evidence type="ECO:0000256" key="6">
    <source>
        <dbReference type="ARBA" id="ARBA00023136"/>
    </source>
</evidence>
<keyword evidence="13" id="KW-1185">Reference proteome</keyword>
<feature type="transmembrane region" description="Helical" evidence="10">
    <location>
        <begin position="482"/>
        <end position="505"/>
    </location>
</feature>
<feature type="transmembrane region" description="Helical" evidence="10">
    <location>
        <begin position="110"/>
        <end position="135"/>
    </location>
</feature>
<keyword evidence="5 9" id="KW-0297">G-protein coupled receptor</keyword>
<dbReference type="PANTHER" id="PTHR24248">
    <property type="entry name" value="ADRENERGIC RECEPTOR-RELATED G-PROTEIN COUPLED RECEPTOR"/>
    <property type="match status" value="1"/>
</dbReference>
<evidence type="ECO:0000313" key="13">
    <source>
        <dbReference type="Proteomes" id="UP000762676"/>
    </source>
</evidence>
<feature type="transmembrane region" description="Helical" evidence="10">
    <location>
        <begin position="156"/>
        <end position="178"/>
    </location>
</feature>
<gene>
    <name evidence="12" type="ORF">ElyMa_003283400</name>
</gene>
<dbReference type="AlphaFoldDB" id="A0AAV4JA81"/>
<feature type="transmembrane region" description="Helical" evidence="10">
    <location>
        <begin position="69"/>
        <end position="90"/>
    </location>
</feature>
<comment type="similarity">
    <text evidence="9">Belongs to the G-protein coupled receptor 1 family.</text>
</comment>
<evidence type="ECO:0000256" key="4">
    <source>
        <dbReference type="ARBA" id="ARBA00022989"/>
    </source>
</evidence>
<dbReference type="Proteomes" id="UP000762676">
    <property type="component" value="Unassembled WGS sequence"/>
</dbReference>
<feature type="transmembrane region" description="Helical" evidence="10">
    <location>
        <begin position="35"/>
        <end position="57"/>
    </location>
</feature>